<name>A0ABS9KWF9_9BACT</name>
<feature type="chain" id="PRO_5046899558" evidence="1">
    <location>
        <begin position="20"/>
        <end position="151"/>
    </location>
</feature>
<dbReference type="Proteomes" id="UP001165367">
    <property type="component" value="Unassembled WGS sequence"/>
</dbReference>
<evidence type="ECO:0000259" key="2">
    <source>
        <dbReference type="Pfam" id="PF14534"/>
    </source>
</evidence>
<feature type="domain" description="DUF4440" evidence="2">
    <location>
        <begin position="27"/>
        <end position="137"/>
    </location>
</feature>
<comment type="caution">
    <text evidence="3">The sequence shown here is derived from an EMBL/GenBank/DDBJ whole genome shotgun (WGS) entry which is preliminary data.</text>
</comment>
<dbReference type="Pfam" id="PF14534">
    <property type="entry name" value="DUF4440"/>
    <property type="match status" value="1"/>
</dbReference>
<keyword evidence="4" id="KW-1185">Reference proteome</keyword>
<dbReference type="InterPro" id="IPR032710">
    <property type="entry name" value="NTF2-like_dom_sf"/>
</dbReference>
<evidence type="ECO:0000313" key="4">
    <source>
        <dbReference type="Proteomes" id="UP001165367"/>
    </source>
</evidence>
<reference evidence="3" key="1">
    <citation type="submission" date="2022-01" db="EMBL/GenBank/DDBJ databases">
        <authorList>
            <person name="Jo J.-H."/>
            <person name="Im W.-T."/>
        </authorList>
    </citation>
    <scope>NUCLEOTIDE SEQUENCE</scope>
    <source>
        <strain evidence="3">NA20</strain>
    </source>
</reference>
<feature type="signal peptide" evidence="1">
    <location>
        <begin position="1"/>
        <end position="19"/>
    </location>
</feature>
<organism evidence="3 4">
    <name type="scientific">Terrimonas ginsenosidimutans</name>
    <dbReference type="NCBI Taxonomy" id="2908004"/>
    <lineage>
        <taxon>Bacteria</taxon>
        <taxon>Pseudomonadati</taxon>
        <taxon>Bacteroidota</taxon>
        <taxon>Chitinophagia</taxon>
        <taxon>Chitinophagales</taxon>
        <taxon>Chitinophagaceae</taxon>
        <taxon>Terrimonas</taxon>
    </lineage>
</organism>
<dbReference type="InterPro" id="IPR027843">
    <property type="entry name" value="DUF4440"/>
</dbReference>
<dbReference type="RefSeq" id="WP_237875229.1">
    <property type="nucleotide sequence ID" value="NZ_JAKLTR010000014.1"/>
</dbReference>
<dbReference type="EMBL" id="JAKLTR010000014">
    <property type="protein sequence ID" value="MCG2616692.1"/>
    <property type="molecule type" value="Genomic_DNA"/>
</dbReference>
<protein>
    <submittedName>
        <fullName evidence="3">Nuclear transport factor 2 family protein</fullName>
    </submittedName>
</protein>
<gene>
    <name evidence="3" type="ORF">LZZ85_20505</name>
</gene>
<accession>A0ABS9KWF9</accession>
<proteinExistence type="predicted"/>
<dbReference type="SUPFAM" id="SSF54427">
    <property type="entry name" value="NTF2-like"/>
    <property type="match status" value="1"/>
</dbReference>
<keyword evidence="1" id="KW-0732">Signal</keyword>
<evidence type="ECO:0000313" key="3">
    <source>
        <dbReference type="EMBL" id="MCG2616692.1"/>
    </source>
</evidence>
<sequence length="151" mass="16762">MRILLLLLTTACISVKASAQSVEDSVKATVNNLFTAMRNADPPGVVAVFSSNAVLQTISRDKEGKTVVKDEKVSEFAESLKRVKKDSADERITFEKILVDGPLATVWTPYNFYYNGAFSHCGVNSFQLVRIDGVWKIQYIIDTRRKAGCKP</sequence>
<evidence type="ECO:0000256" key="1">
    <source>
        <dbReference type="SAM" id="SignalP"/>
    </source>
</evidence>
<dbReference type="Gene3D" id="3.10.450.50">
    <property type="match status" value="1"/>
</dbReference>